<evidence type="ECO:0000256" key="1">
    <source>
        <dbReference type="SAM" id="MobiDB-lite"/>
    </source>
</evidence>
<dbReference type="Proteomes" id="UP000267798">
    <property type="component" value="Unassembled WGS sequence"/>
</dbReference>
<dbReference type="AlphaFoldDB" id="A0A3A6PGH4"/>
<reference evidence="2 3" key="1">
    <citation type="submission" date="2018-09" db="EMBL/GenBank/DDBJ databases">
        <title>Paenibacillus aracenensis nov. sp. isolated from a cave in southern Spain.</title>
        <authorList>
            <person name="Jurado V."/>
            <person name="Gutierrez-Patricio S."/>
            <person name="Gonzalez-Pimentel J.L."/>
            <person name="Miller A.Z."/>
            <person name="Laiz L."/>
            <person name="Saiz-Jimenez C."/>
        </authorList>
    </citation>
    <scope>NUCLEOTIDE SEQUENCE [LARGE SCALE GENOMIC DNA]</scope>
    <source>
        <strain evidence="2 3">JCM 19203</strain>
    </source>
</reference>
<organism evidence="2 3">
    <name type="scientific">Paenibacillus pinisoli</name>
    <dbReference type="NCBI Taxonomy" id="1276110"/>
    <lineage>
        <taxon>Bacteria</taxon>
        <taxon>Bacillati</taxon>
        <taxon>Bacillota</taxon>
        <taxon>Bacilli</taxon>
        <taxon>Bacillales</taxon>
        <taxon>Paenibacillaceae</taxon>
        <taxon>Paenibacillus</taxon>
    </lineage>
</organism>
<accession>A0A3A6PGH4</accession>
<name>A0A3A6PGH4_9BACL</name>
<proteinExistence type="predicted"/>
<gene>
    <name evidence="2" type="ORF">D3P09_11615</name>
</gene>
<evidence type="ECO:0000313" key="3">
    <source>
        <dbReference type="Proteomes" id="UP000267798"/>
    </source>
</evidence>
<feature type="region of interest" description="Disordered" evidence="1">
    <location>
        <begin position="44"/>
        <end position="67"/>
    </location>
</feature>
<dbReference type="EMBL" id="QXQB01000002">
    <property type="protein sequence ID" value="RJX40015.1"/>
    <property type="molecule type" value="Genomic_DNA"/>
</dbReference>
<comment type="caution">
    <text evidence="2">The sequence shown here is derived from an EMBL/GenBank/DDBJ whole genome shotgun (WGS) entry which is preliminary data.</text>
</comment>
<protein>
    <submittedName>
        <fullName evidence="2">Uncharacterized protein</fullName>
    </submittedName>
</protein>
<sequence>MGRGNGGGRLFLPALQMGRRTEDGFHHAANRLVVIGIIRHDANDEKHNSEQSASQKQYKDSCPDIQP</sequence>
<evidence type="ECO:0000313" key="2">
    <source>
        <dbReference type="EMBL" id="RJX40015.1"/>
    </source>
</evidence>
<keyword evidence="3" id="KW-1185">Reference proteome</keyword>
<feature type="compositionally biased region" description="Basic and acidic residues" evidence="1">
    <location>
        <begin position="57"/>
        <end position="67"/>
    </location>
</feature>